<gene>
    <name evidence="1" type="ORF">SAMN05444171_6203</name>
</gene>
<dbReference type="InterPro" id="IPR052552">
    <property type="entry name" value="YeaO-like"/>
</dbReference>
<name>A0A1M7FK79_9BRAD</name>
<protein>
    <submittedName>
        <fullName evidence="1">Uncharacterized conserved protein YeaO, DUF488 family</fullName>
    </submittedName>
</protein>
<accession>A0A1M7FK79</accession>
<dbReference type="PANTHER" id="PTHR36849:SF1">
    <property type="entry name" value="CYTOPLASMIC PROTEIN"/>
    <property type="match status" value="1"/>
</dbReference>
<dbReference type="RefSeq" id="WP_074831896.1">
    <property type="nucleotide sequence ID" value="NZ_FNTI01000001.1"/>
</dbReference>
<organism evidence="1 2">
    <name type="scientific">Bradyrhizobium lablabi</name>
    <dbReference type="NCBI Taxonomy" id="722472"/>
    <lineage>
        <taxon>Bacteria</taxon>
        <taxon>Pseudomonadati</taxon>
        <taxon>Pseudomonadota</taxon>
        <taxon>Alphaproteobacteria</taxon>
        <taxon>Hyphomicrobiales</taxon>
        <taxon>Nitrobacteraceae</taxon>
        <taxon>Bradyrhizobium</taxon>
    </lineage>
</organism>
<evidence type="ECO:0000313" key="2">
    <source>
        <dbReference type="Proteomes" id="UP000183208"/>
    </source>
</evidence>
<dbReference type="OrthoDB" id="9790745at2"/>
<reference evidence="1 2" key="1">
    <citation type="submission" date="2016-10" db="EMBL/GenBank/DDBJ databases">
        <authorList>
            <person name="de Groot N.N."/>
        </authorList>
    </citation>
    <scope>NUCLEOTIDE SEQUENCE [LARGE SCALE GENOMIC DNA]</scope>
    <source>
        <strain evidence="1 2">GAS522</strain>
    </source>
</reference>
<sequence>MGKRIAAANVRLKRAYDPPAASDGTRILVDRLWPRGVSRADAAIDRWDKSIAPSTMLRNWFRHDPARWQEFQHRYVKEIYKHREQLDELRARAKSGRITLVFGAHDKIHNHAIVLRDILLGRSGMHSTSA</sequence>
<dbReference type="Pfam" id="PF22752">
    <property type="entry name" value="DUF488-N3i"/>
    <property type="match status" value="1"/>
</dbReference>
<evidence type="ECO:0000313" key="1">
    <source>
        <dbReference type="EMBL" id="SEE08518.1"/>
    </source>
</evidence>
<dbReference type="PANTHER" id="PTHR36849">
    <property type="entry name" value="CYTOPLASMIC PROTEIN-RELATED"/>
    <property type="match status" value="1"/>
</dbReference>
<proteinExistence type="predicted"/>
<dbReference type="AlphaFoldDB" id="A0A1M7FK79"/>
<dbReference type="Proteomes" id="UP000183208">
    <property type="component" value="Unassembled WGS sequence"/>
</dbReference>
<dbReference type="EMBL" id="FNTI01000001">
    <property type="protein sequence ID" value="SEE08518.1"/>
    <property type="molecule type" value="Genomic_DNA"/>
</dbReference>